<dbReference type="SUPFAM" id="SSF48403">
    <property type="entry name" value="Ankyrin repeat"/>
    <property type="match status" value="1"/>
</dbReference>
<dbReference type="Proteomes" id="UP000800041">
    <property type="component" value="Unassembled WGS sequence"/>
</dbReference>
<dbReference type="InterPro" id="IPR002110">
    <property type="entry name" value="Ankyrin_rpt"/>
</dbReference>
<proteinExistence type="predicted"/>
<name>A0A6G1H2P2_9PEZI</name>
<feature type="chain" id="PRO_5026005518" evidence="1">
    <location>
        <begin position="22"/>
        <end position="461"/>
    </location>
</feature>
<evidence type="ECO:0000313" key="3">
    <source>
        <dbReference type="Proteomes" id="UP000800041"/>
    </source>
</evidence>
<reference evidence="2" key="1">
    <citation type="journal article" date="2020" name="Stud. Mycol.">
        <title>101 Dothideomycetes genomes: a test case for predicting lifestyles and emergence of pathogens.</title>
        <authorList>
            <person name="Haridas S."/>
            <person name="Albert R."/>
            <person name="Binder M."/>
            <person name="Bloem J."/>
            <person name="Labutti K."/>
            <person name="Salamov A."/>
            <person name="Andreopoulos B."/>
            <person name="Baker S."/>
            <person name="Barry K."/>
            <person name="Bills G."/>
            <person name="Bluhm B."/>
            <person name="Cannon C."/>
            <person name="Castanera R."/>
            <person name="Culley D."/>
            <person name="Daum C."/>
            <person name="Ezra D."/>
            <person name="Gonzalez J."/>
            <person name="Henrissat B."/>
            <person name="Kuo A."/>
            <person name="Liang C."/>
            <person name="Lipzen A."/>
            <person name="Lutzoni F."/>
            <person name="Magnuson J."/>
            <person name="Mondo S."/>
            <person name="Nolan M."/>
            <person name="Ohm R."/>
            <person name="Pangilinan J."/>
            <person name="Park H.-J."/>
            <person name="Ramirez L."/>
            <person name="Alfaro M."/>
            <person name="Sun H."/>
            <person name="Tritt A."/>
            <person name="Yoshinaga Y."/>
            <person name="Zwiers L.-H."/>
            <person name="Turgeon B."/>
            <person name="Goodwin S."/>
            <person name="Spatafora J."/>
            <person name="Crous P."/>
            <person name="Grigoriev I."/>
        </authorList>
    </citation>
    <scope>NUCLEOTIDE SEQUENCE</scope>
    <source>
        <strain evidence="2">CBS 113979</strain>
    </source>
</reference>
<accession>A0A6G1H2P2</accession>
<evidence type="ECO:0000256" key="1">
    <source>
        <dbReference type="SAM" id="SignalP"/>
    </source>
</evidence>
<protein>
    <submittedName>
        <fullName evidence="2">Uncharacterized protein</fullName>
    </submittedName>
</protein>
<dbReference type="Gene3D" id="1.25.40.20">
    <property type="entry name" value="Ankyrin repeat-containing domain"/>
    <property type="match status" value="1"/>
</dbReference>
<feature type="signal peptide" evidence="1">
    <location>
        <begin position="1"/>
        <end position="21"/>
    </location>
</feature>
<organism evidence="2 3">
    <name type="scientific">Aulographum hederae CBS 113979</name>
    <dbReference type="NCBI Taxonomy" id="1176131"/>
    <lineage>
        <taxon>Eukaryota</taxon>
        <taxon>Fungi</taxon>
        <taxon>Dikarya</taxon>
        <taxon>Ascomycota</taxon>
        <taxon>Pezizomycotina</taxon>
        <taxon>Dothideomycetes</taxon>
        <taxon>Pleosporomycetidae</taxon>
        <taxon>Aulographales</taxon>
        <taxon>Aulographaceae</taxon>
    </lineage>
</organism>
<evidence type="ECO:0000313" key="2">
    <source>
        <dbReference type="EMBL" id="KAF1987327.1"/>
    </source>
</evidence>
<gene>
    <name evidence="2" type="ORF">K402DRAFT_420546</name>
</gene>
<keyword evidence="3" id="KW-1185">Reference proteome</keyword>
<dbReference type="Pfam" id="PF12796">
    <property type="entry name" value="Ank_2"/>
    <property type="match status" value="1"/>
</dbReference>
<dbReference type="EMBL" id="ML977153">
    <property type="protein sequence ID" value="KAF1987327.1"/>
    <property type="molecule type" value="Genomic_DNA"/>
</dbReference>
<keyword evidence="1" id="KW-0732">Signal</keyword>
<dbReference type="AlphaFoldDB" id="A0A6G1H2P2"/>
<sequence length="461" mass="52528">MSLSLLPSELLILLLEHCVRTRRFSRAYRLRLVNKAFAICTVKAMLQIGTSQRKLKLDKDDSGQSPLISKLFNPKAGWFWQQMLERCVLALRPPSRNALIIRSIAHRILQHQLEPHSTDYTDEDFRACVTKLCHLIIIHEHFQLNRYDYMEPQVAEDPNSLPSSDYFHQQLLSAASFFGFVGMVEDLCHQGFYHTLPRNESIFPDPQACAAYGGHRELVCLFAEKYPEMSPSDPFGGPRNTVVRWAGLAQHDDLVDMALNPRWTNSRANEYTLKYLHGNLLQTRSIDTLRRFLPILKEWTSDPNLRLLPPYPHLHAAKLGEFHSRFLRDRMFSASKCGLKDIVLYLLDEFQVPVDFCPDAQLEQSGRPILDAAMYGHTELVRLFLDRGAIPGYAIEHAATGGFVDTVQLLLEHGGAEETVIRTALERAIWKEHDSVVKLLESSGASLIATEHNEAMKKAKT</sequence>
<dbReference type="InterPro" id="IPR036770">
    <property type="entry name" value="Ankyrin_rpt-contain_sf"/>
</dbReference>
<dbReference type="OrthoDB" id="4772757at2759"/>